<dbReference type="EMBL" id="MHJA01000023">
    <property type="protein sequence ID" value="OGY60788.1"/>
    <property type="molecule type" value="Genomic_DNA"/>
</dbReference>
<dbReference type="AlphaFoldDB" id="A0A1G1Z831"/>
<evidence type="ECO:0000256" key="3">
    <source>
        <dbReference type="ARBA" id="ARBA00022917"/>
    </source>
</evidence>
<dbReference type="InterPro" id="IPR019814">
    <property type="entry name" value="Translation_initiation_fac_3_N"/>
</dbReference>
<dbReference type="Proteomes" id="UP000176544">
    <property type="component" value="Unassembled WGS sequence"/>
</dbReference>
<dbReference type="Pfam" id="PF05198">
    <property type="entry name" value="IF3_N"/>
    <property type="match status" value="1"/>
</dbReference>
<organism evidence="7 8">
    <name type="scientific">Candidatus Colwellbacteria bacterium RIFCSPLOWO2_02_FULL_45_11</name>
    <dbReference type="NCBI Taxonomy" id="1797692"/>
    <lineage>
        <taxon>Bacteria</taxon>
        <taxon>Candidatus Colwelliibacteriota</taxon>
    </lineage>
</organism>
<comment type="similarity">
    <text evidence="1">Belongs to the IF-3 family.</text>
</comment>
<sequence length="150" mass="17056">MILDDGENAGVMKTGEAIKLAEERGLDLILVTPNASPPVARVMGFDKFRYERSKELKKQKSHKAPETKRVQISPRTAKNDLMIQLKKLEKFLSASHIVEIQLVLRGREKANKEWARMKLEEFMAMIEVPHKVTSEIKFGGRGMIVQISPE</sequence>
<keyword evidence="2 7" id="KW-0396">Initiation factor</keyword>
<evidence type="ECO:0000259" key="6">
    <source>
        <dbReference type="Pfam" id="PF05198"/>
    </source>
</evidence>
<evidence type="ECO:0000256" key="1">
    <source>
        <dbReference type="ARBA" id="ARBA00005439"/>
    </source>
</evidence>
<protein>
    <recommendedName>
        <fullName evidence="4">Translation initiation factor IF-3</fullName>
    </recommendedName>
</protein>
<feature type="domain" description="Translation initiation factor 3 N-terminal" evidence="6">
    <location>
        <begin position="2"/>
        <end position="59"/>
    </location>
</feature>
<accession>A0A1G1Z831</accession>
<dbReference type="PANTHER" id="PTHR10938:SF0">
    <property type="entry name" value="TRANSLATION INITIATION FACTOR IF-3, MITOCHONDRIAL"/>
    <property type="match status" value="1"/>
</dbReference>
<evidence type="ECO:0000256" key="2">
    <source>
        <dbReference type="ARBA" id="ARBA00022540"/>
    </source>
</evidence>
<evidence type="ECO:0000313" key="8">
    <source>
        <dbReference type="Proteomes" id="UP000176544"/>
    </source>
</evidence>
<dbReference type="GO" id="GO:0043022">
    <property type="term" value="F:ribosome binding"/>
    <property type="evidence" value="ECO:0007669"/>
    <property type="project" value="TreeGrafter"/>
</dbReference>
<dbReference type="GO" id="GO:0005737">
    <property type="term" value="C:cytoplasm"/>
    <property type="evidence" value="ECO:0007669"/>
    <property type="project" value="UniProtKB-ARBA"/>
</dbReference>
<dbReference type="Pfam" id="PF00707">
    <property type="entry name" value="IF3_C"/>
    <property type="match status" value="1"/>
</dbReference>
<dbReference type="GO" id="GO:0032790">
    <property type="term" value="P:ribosome disassembly"/>
    <property type="evidence" value="ECO:0007669"/>
    <property type="project" value="TreeGrafter"/>
</dbReference>
<dbReference type="InterPro" id="IPR036787">
    <property type="entry name" value="T_IF-3_N_sf"/>
</dbReference>
<reference evidence="7 8" key="1">
    <citation type="journal article" date="2016" name="Nat. Commun.">
        <title>Thousands of microbial genomes shed light on interconnected biogeochemical processes in an aquifer system.</title>
        <authorList>
            <person name="Anantharaman K."/>
            <person name="Brown C.T."/>
            <person name="Hug L.A."/>
            <person name="Sharon I."/>
            <person name="Castelle C.J."/>
            <person name="Probst A.J."/>
            <person name="Thomas B.C."/>
            <person name="Singh A."/>
            <person name="Wilkins M.J."/>
            <person name="Karaoz U."/>
            <person name="Brodie E.L."/>
            <person name="Williams K.H."/>
            <person name="Hubbard S.S."/>
            <person name="Banfield J.F."/>
        </authorList>
    </citation>
    <scope>NUCLEOTIDE SEQUENCE [LARGE SCALE GENOMIC DNA]</scope>
</reference>
<evidence type="ECO:0000256" key="4">
    <source>
        <dbReference type="NCBIfam" id="TIGR00168"/>
    </source>
</evidence>
<dbReference type="PANTHER" id="PTHR10938">
    <property type="entry name" value="TRANSLATION INITIATION FACTOR IF-3"/>
    <property type="match status" value="1"/>
</dbReference>
<dbReference type="STRING" id="1797692.A3I33_02420"/>
<keyword evidence="3" id="KW-0648">Protein biosynthesis</keyword>
<dbReference type="SUPFAM" id="SSF54364">
    <property type="entry name" value="Translation initiation factor IF3, N-terminal domain"/>
    <property type="match status" value="1"/>
</dbReference>
<proteinExistence type="inferred from homology"/>
<feature type="domain" description="Translation initiation factor 3 C-terminal" evidence="5">
    <location>
        <begin position="66"/>
        <end position="149"/>
    </location>
</feature>
<dbReference type="Gene3D" id="3.30.110.10">
    <property type="entry name" value="Translation initiation factor 3 (IF-3), C-terminal domain"/>
    <property type="match status" value="1"/>
</dbReference>
<dbReference type="Gene3D" id="3.10.20.80">
    <property type="entry name" value="Translation initiation factor 3 (IF-3), N-terminal domain"/>
    <property type="match status" value="1"/>
</dbReference>
<name>A0A1G1Z831_9BACT</name>
<evidence type="ECO:0000313" key="7">
    <source>
        <dbReference type="EMBL" id="OGY60788.1"/>
    </source>
</evidence>
<dbReference type="InterPro" id="IPR001288">
    <property type="entry name" value="Translation_initiation_fac_3"/>
</dbReference>
<evidence type="ECO:0000259" key="5">
    <source>
        <dbReference type="Pfam" id="PF00707"/>
    </source>
</evidence>
<comment type="caution">
    <text evidence="7">The sequence shown here is derived from an EMBL/GenBank/DDBJ whole genome shotgun (WGS) entry which is preliminary data.</text>
</comment>
<dbReference type="InterPro" id="IPR019815">
    <property type="entry name" value="Translation_initiation_fac_3_C"/>
</dbReference>
<dbReference type="SUPFAM" id="SSF55200">
    <property type="entry name" value="Translation initiation factor IF3, C-terminal domain"/>
    <property type="match status" value="1"/>
</dbReference>
<gene>
    <name evidence="7" type="ORF">A3I33_02420</name>
</gene>
<dbReference type="GO" id="GO:0003743">
    <property type="term" value="F:translation initiation factor activity"/>
    <property type="evidence" value="ECO:0007669"/>
    <property type="project" value="UniProtKB-UniRule"/>
</dbReference>
<dbReference type="InterPro" id="IPR036788">
    <property type="entry name" value="T_IF-3_C_sf"/>
</dbReference>
<dbReference type="NCBIfam" id="TIGR00168">
    <property type="entry name" value="infC"/>
    <property type="match status" value="1"/>
</dbReference>